<reference evidence="1 2" key="1">
    <citation type="submission" date="2014-09" db="EMBL/GenBank/DDBJ databases">
        <title>Genome sequence of Sinomonas sp. MUSC 117.</title>
        <authorList>
            <person name="Lee L.-H."/>
        </authorList>
    </citation>
    <scope>NUCLEOTIDE SEQUENCE [LARGE SCALE GENOMIC DNA]</scope>
    <source>
        <strain evidence="1 2">MUSC 117</strain>
    </source>
</reference>
<dbReference type="RefSeq" id="WP_043125423.1">
    <property type="nucleotide sequence ID" value="NZ_JTDL01000140.1"/>
</dbReference>
<comment type="caution">
    <text evidence="1">The sequence shown here is derived from an EMBL/GenBank/DDBJ whole genome shotgun (WGS) entry which is preliminary data.</text>
</comment>
<dbReference type="AlphaFoldDB" id="A0A0B2AEE8"/>
<dbReference type="STRING" id="1338436.LK10_15455"/>
<dbReference type="OrthoDB" id="4943423at2"/>
<gene>
    <name evidence="1" type="ORF">LK10_15455</name>
</gene>
<organism evidence="1 2">
    <name type="scientific">Sinomonas humi</name>
    <dbReference type="NCBI Taxonomy" id="1338436"/>
    <lineage>
        <taxon>Bacteria</taxon>
        <taxon>Bacillati</taxon>
        <taxon>Actinomycetota</taxon>
        <taxon>Actinomycetes</taxon>
        <taxon>Micrococcales</taxon>
        <taxon>Micrococcaceae</taxon>
        <taxon>Sinomonas</taxon>
    </lineage>
</organism>
<accession>A0A0B2AEE8</accession>
<dbReference type="EMBL" id="JTDL01000140">
    <property type="protein sequence ID" value="KHL01630.1"/>
    <property type="molecule type" value="Genomic_DNA"/>
</dbReference>
<evidence type="ECO:0000313" key="1">
    <source>
        <dbReference type="EMBL" id="KHL01630.1"/>
    </source>
</evidence>
<name>A0A0B2AEE8_9MICC</name>
<proteinExistence type="predicted"/>
<dbReference type="Proteomes" id="UP000030982">
    <property type="component" value="Unassembled WGS sequence"/>
</dbReference>
<keyword evidence="2" id="KW-1185">Reference proteome</keyword>
<evidence type="ECO:0000313" key="2">
    <source>
        <dbReference type="Proteomes" id="UP000030982"/>
    </source>
</evidence>
<protein>
    <submittedName>
        <fullName evidence="1">Uncharacterized protein</fullName>
    </submittedName>
</protein>
<sequence length="203" mass="22770">MHQTAGPGWRVTIDTSEPMLLALYLKDNAGLTGAGIPPLAPVEPRIRECDHHQLTQHVGGVEALRREWEEWWAGLVGDSPEAVPDVSPPEFTAFSTAPALQRSLQAHFGSAFTWARERRAEYERLEARREARGDHRILQEMVAGRQLEVGPLAKDFDLRIIELPLAEDRAWLVASDKVIMSQSLMDDAENFRSFLAPVLEILV</sequence>